<reference evidence="1" key="1">
    <citation type="journal article" date="2011" name="Planta">
        <title>Deep sequencing of voodoo lily (Amorphophallus konjac): an approach to identify relevant genes involved in the synthesis of the hemicellulose glucomannan.</title>
        <authorList>
            <person name="Gille S."/>
            <person name="Cheng K."/>
            <person name="Skinner M.E."/>
            <person name="Liepman A.H."/>
            <person name="Wilkerson C.G."/>
            <person name="Pauly M."/>
        </authorList>
    </citation>
    <scope>NUCLEOTIDE SEQUENCE</scope>
    <source>
        <tissue evidence="1">Developing corm</tissue>
    </source>
</reference>
<accession>F8U880</accession>
<organism evidence="1">
    <name type="scientific">Amorphophallus konjac</name>
    <name type="common">Devil's tongue</name>
    <name type="synonym">Amorphophallus rivieri</name>
    <dbReference type="NCBI Taxonomy" id="78372"/>
    <lineage>
        <taxon>Eukaryota</taxon>
        <taxon>Viridiplantae</taxon>
        <taxon>Streptophyta</taxon>
        <taxon>Embryophyta</taxon>
        <taxon>Tracheophyta</taxon>
        <taxon>Spermatophyta</taxon>
        <taxon>Magnoliopsida</taxon>
        <taxon>Liliopsida</taxon>
        <taxon>Araceae</taxon>
        <taxon>Aroideae</taxon>
        <taxon>Thomsonieae</taxon>
        <taxon>Amorphophallus</taxon>
    </lineage>
</organism>
<proteinExistence type="evidence at transcript level"/>
<evidence type="ECO:0000313" key="1">
    <source>
        <dbReference type="EMBL" id="AEH27534.1"/>
    </source>
</evidence>
<name>F8U880_AMOKO</name>
<sequence length="146" mass="16003">MVIGYRCETMVSKQLIPSNSGANRGPRCGLFPSSCGMSCCCGFPSAAAAAAPLWLLLGTSQAQIHSRAFPFSRDKSGVELKIDMAKKKSIVEYPPRQLVREREREDAAWNSDMDNMDLGHSHHMTISGFNMLDLISLWGSTTPPLL</sequence>
<dbReference type="AlphaFoldDB" id="F8U880"/>
<dbReference type="EMBL" id="JF727269">
    <property type="protein sequence ID" value="AEH27534.1"/>
    <property type="molecule type" value="mRNA"/>
</dbReference>
<protein>
    <submittedName>
        <fullName evidence="1">Putative GDP-D-mannose pyrophosphorylase</fullName>
    </submittedName>
</protein>